<dbReference type="Proteomes" id="UP000663570">
    <property type="component" value="Chromosome"/>
</dbReference>
<sequence length="83" mass="9386">MNREQIYAWIVGVLHDTFEIDPADVKPESNLYTDLDIDSIDAVDLMLRAKELTGKRMQPEVFKTVRTVQDVVDALYGVMAEAA</sequence>
<evidence type="ECO:0000313" key="3">
    <source>
        <dbReference type="Proteomes" id="UP000663570"/>
    </source>
</evidence>
<name>A0ABX7M4K3_9RHOO</name>
<dbReference type="InterPro" id="IPR036736">
    <property type="entry name" value="ACP-like_sf"/>
</dbReference>
<dbReference type="Pfam" id="PF00550">
    <property type="entry name" value="PP-binding"/>
    <property type="match status" value="1"/>
</dbReference>
<reference evidence="2 3" key="1">
    <citation type="submission" date="2021-02" db="EMBL/GenBank/DDBJ databases">
        <title>Niveibacterium changnyeongensis HC41.</title>
        <authorList>
            <person name="Kang M."/>
        </authorList>
    </citation>
    <scope>NUCLEOTIDE SEQUENCE [LARGE SCALE GENOMIC DNA]</scope>
    <source>
        <strain evidence="2 3">HC41</strain>
    </source>
</reference>
<dbReference type="Gene3D" id="1.10.1200.10">
    <property type="entry name" value="ACP-like"/>
    <property type="match status" value="1"/>
</dbReference>
<keyword evidence="3" id="KW-1185">Reference proteome</keyword>
<gene>
    <name evidence="2" type="ORF">JY500_15395</name>
</gene>
<proteinExistence type="predicted"/>
<dbReference type="EMBL" id="CP071060">
    <property type="protein sequence ID" value="QSI75856.1"/>
    <property type="molecule type" value="Genomic_DNA"/>
</dbReference>
<dbReference type="InterPro" id="IPR009081">
    <property type="entry name" value="PP-bd_ACP"/>
</dbReference>
<dbReference type="PROSITE" id="PS50075">
    <property type="entry name" value="CARRIER"/>
    <property type="match status" value="1"/>
</dbReference>
<evidence type="ECO:0000259" key="1">
    <source>
        <dbReference type="PROSITE" id="PS50075"/>
    </source>
</evidence>
<evidence type="ECO:0000313" key="2">
    <source>
        <dbReference type="EMBL" id="QSI75856.1"/>
    </source>
</evidence>
<dbReference type="NCBIfam" id="NF003757">
    <property type="entry name" value="PRK05350.1"/>
    <property type="match status" value="1"/>
</dbReference>
<protein>
    <submittedName>
        <fullName evidence="2">Acyl carrier protein</fullName>
    </submittedName>
</protein>
<dbReference type="SUPFAM" id="SSF47336">
    <property type="entry name" value="ACP-like"/>
    <property type="match status" value="1"/>
</dbReference>
<dbReference type="RefSeq" id="WP_172197578.1">
    <property type="nucleotide sequence ID" value="NZ_CP071060.1"/>
</dbReference>
<feature type="domain" description="Carrier" evidence="1">
    <location>
        <begin position="1"/>
        <end position="79"/>
    </location>
</feature>
<organism evidence="2 3">
    <name type="scientific">Niveibacterium microcysteis</name>
    <dbReference type="NCBI Taxonomy" id="2811415"/>
    <lineage>
        <taxon>Bacteria</taxon>
        <taxon>Pseudomonadati</taxon>
        <taxon>Pseudomonadota</taxon>
        <taxon>Betaproteobacteria</taxon>
        <taxon>Rhodocyclales</taxon>
        <taxon>Rhodocyclaceae</taxon>
        <taxon>Niveibacterium</taxon>
    </lineage>
</organism>
<accession>A0ABX7M4K3</accession>